<gene>
    <name evidence="2" type="ORF">ILEXP_LOCUS58473</name>
</gene>
<keyword evidence="1" id="KW-0472">Membrane</keyword>
<sequence>MGGWSITGGTVTNPGIGVTKVWQGHILCFLACASWQLFGIGCIGISKYFVMNACMVLEYGVRSLWTNGKSTICKSSVGVE</sequence>
<keyword evidence="1" id="KW-0812">Transmembrane</keyword>
<accession>A0ABC8V3C9</accession>
<feature type="non-terminal residue" evidence="2">
    <location>
        <position position="80"/>
    </location>
</feature>
<comment type="caution">
    <text evidence="2">The sequence shown here is derived from an EMBL/GenBank/DDBJ whole genome shotgun (WGS) entry which is preliminary data.</text>
</comment>
<evidence type="ECO:0000313" key="3">
    <source>
        <dbReference type="Proteomes" id="UP001642360"/>
    </source>
</evidence>
<dbReference type="Proteomes" id="UP001642360">
    <property type="component" value="Unassembled WGS sequence"/>
</dbReference>
<feature type="transmembrane region" description="Helical" evidence="1">
    <location>
        <begin position="22"/>
        <end position="45"/>
    </location>
</feature>
<dbReference type="AlphaFoldDB" id="A0ABC8V3C9"/>
<evidence type="ECO:0000313" key="2">
    <source>
        <dbReference type="EMBL" id="CAK9187862.1"/>
    </source>
</evidence>
<reference evidence="2 3" key="1">
    <citation type="submission" date="2024-02" db="EMBL/GenBank/DDBJ databases">
        <authorList>
            <person name="Vignale AGUSTIN F."/>
            <person name="Sosa J E."/>
            <person name="Modenutti C."/>
        </authorList>
    </citation>
    <scope>NUCLEOTIDE SEQUENCE [LARGE SCALE GENOMIC DNA]</scope>
</reference>
<name>A0ABC8V3C9_9AQUA</name>
<evidence type="ECO:0000256" key="1">
    <source>
        <dbReference type="SAM" id="Phobius"/>
    </source>
</evidence>
<organism evidence="2 3">
    <name type="scientific">Ilex paraguariensis</name>
    <name type="common">yerba mate</name>
    <dbReference type="NCBI Taxonomy" id="185542"/>
    <lineage>
        <taxon>Eukaryota</taxon>
        <taxon>Viridiplantae</taxon>
        <taxon>Streptophyta</taxon>
        <taxon>Embryophyta</taxon>
        <taxon>Tracheophyta</taxon>
        <taxon>Spermatophyta</taxon>
        <taxon>Magnoliopsida</taxon>
        <taxon>eudicotyledons</taxon>
        <taxon>Gunneridae</taxon>
        <taxon>Pentapetalae</taxon>
        <taxon>asterids</taxon>
        <taxon>campanulids</taxon>
        <taxon>Aquifoliales</taxon>
        <taxon>Aquifoliaceae</taxon>
        <taxon>Ilex</taxon>
    </lineage>
</organism>
<dbReference type="EMBL" id="CAUOFW020010181">
    <property type="protein sequence ID" value="CAK9187862.1"/>
    <property type="molecule type" value="Genomic_DNA"/>
</dbReference>
<keyword evidence="1" id="KW-1133">Transmembrane helix</keyword>
<keyword evidence="3" id="KW-1185">Reference proteome</keyword>
<proteinExistence type="predicted"/>
<protein>
    <submittedName>
        <fullName evidence="2">Uncharacterized protein</fullName>
    </submittedName>
</protein>